<feature type="repeat" description="WD" evidence="5">
    <location>
        <begin position="397"/>
        <end position="438"/>
    </location>
</feature>
<dbReference type="InterPro" id="IPR001680">
    <property type="entry name" value="WD40_rpt"/>
</dbReference>
<dbReference type="SMART" id="SM00320">
    <property type="entry name" value="WD40"/>
    <property type="match status" value="8"/>
</dbReference>
<feature type="repeat" description="WD" evidence="5">
    <location>
        <begin position="102"/>
        <end position="143"/>
    </location>
</feature>
<keyword evidence="3" id="KW-0677">Repeat</keyword>
<feature type="repeat" description="WD" evidence="5">
    <location>
        <begin position="234"/>
        <end position="274"/>
    </location>
</feature>
<sequence length="472" mass="52334">MSKESTKRVLSRFKSESGETIEGLLDLPLDVTVSNLQEMCNALLKQEENTPYLFFINDKEITDTLGKAIENEKYSTEDVVEIIFQQQAIFKVRPVSRCTSSLPGHAESVVSISFGPNSKNLASGSGDTTVRLWDLNTQTPYHTLTGHTNWVLCLVWSADGKKLASGDKNGVILVWNPENGKQLGKAMSGHKGWITSLSWEPYLMNPDCRYLASGSKDGDIRLWDVVLGHTIKTLSSHTKSVTCIKWGGAGLLYSASQDKTIKVWRTSDGVLCRTLEGHAHWVNTLALSTEWVLKTGPFDPVETFKCDTGKAALQELAKLRYNKVNTDGERIISGSDDFTLFLWKPETDKKPIARLIGHQQLVNDVKFSPDGRIVASASFDKSIKLWDSKTGKYLGVLRGHVQAVYVIAWSADSRYLVSGSADSTLKVWNIKNRKLEIELPGHADEVYAVDWAADGSTVASGGKDKLVRLWQH</sequence>
<feature type="domain" description="NLE" evidence="6">
    <location>
        <begin position="12"/>
        <end position="68"/>
    </location>
</feature>
<dbReference type="PROSITE" id="PS00678">
    <property type="entry name" value="WD_REPEATS_1"/>
    <property type="match status" value="4"/>
</dbReference>
<dbReference type="PROSITE" id="PS50294">
    <property type="entry name" value="WD_REPEATS_REGION"/>
    <property type="match status" value="7"/>
</dbReference>
<dbReference type="InterPro" id="IPR019775">
    <property type="entry name" value="WD40_repeat_CS"/>
</dbReference>
<dbReference type="InterPro" id="IPR001632">
    <property type="entry name" value="WD40_G-protein_beta-like"/>
</dbReference>
<dbReference type="InterPro" id="IPR020472">
    <property type="entry name" value="WD40_PAC1"/>
</dbReference>
<evidence type="ECO:0000256" key="5">
    <source>
        <dbReference type="PROSITE-ProRule" id="PRU00221"/>
    </source>
</evidence>
<comment type="caution">
    <text evidence="7">The sequence shown here is derived from an EMBL/GenBank/DDBJ whole genome shotgun (WGS) entry which is preliminary data.</text>
</comment>
<dbReference type="Gene3D" id="2.130.10.10">
    <property type="entry name" value="YVTN repeat-like/Quinoprotein amine dehydrogenase"/>
    <property type="match status" value="1"/>
</dbReference>
<dbReference type="PANTHER" id="PTHR19848:SF0">
    <property type="entry name" value="NOTCHLESS PROTEIN HOMOLOG 1"/>
    <property type="match status" value="1"/>
</dbReference>
<name>A0ABR1B803_POLSC</name>
<dbReference type="PANTHER" id="PTHR19848">
    <property type="entry name" value="WD40 REPEAT PROTEIN"/>
    <property type="match status" value="1"/>
</dbReference>
<proteinExistence type="predicted"/>
<evidence type="ECO:0000313" key="7">
    <source>
        <dbReference type="EMBL" id="KAK6637876.1"/>
    </source>
</evidence>
<comment type="subcellular location">
    <subcellularLocation>
        <location evidence="1">Nucleus</location>
        <location evidence="1">Nucleolus</location>
    </subcellularLocation>
</comment>
<dbReference type="PRINTS" id="PR00320">
    <property type="entry name" value="GPROTEINBRPT"/>
</dbReference>
<feature type="repeat" description="WD" evidence="5">
    <location>
        <begin position="187"/>
        <end position="233"/>
    </location>
</feature>
<gene>
    <name evidence="7" type="primary">NLE1</name>
    <name evidence="7" type="ORF">RUM44_008298</name>
</gene>
<dbReference type="SUPFAM" id="SSF50978">
    <property type="entry name" value="WD40 repeat-like"/>
    <property type="match status" value="1"/>
</dbReference>
<reference evidence="7 8" key="1">
    <citation type="submission" date="2023-09" db="EMBL/GenBank/DDBJ databases">
        <title>Genomes of two closely related lineages of the louse Polyplax serrata with different host specificities.</title>
        <authorList>
            <person name="Martinu J."/>
            <person name="Tarabai H."/>
            <person name="Stefka J."/>
            <person name="Hypsa V."/>
        </authorList>
    </citation>
    <scope>NUCLEOTIDE SEQUENCE [LARGE SCALE GENOMIC DNA]</scope>
    <source>
        <strain evidence="7">98ZLc_SE</strain>
    </source>
</reference>
<dbReference type="Pfam" id="PF00400">
    <property type="entry name" value="WD40"/>
    <property type="match status" value="8"/>
</dbReference>
<dbReference type="PROSITE" id="PS50082">
    <property type="entry name" value="WD_REPEATS_2"/>
    <property type="match status" value="7"/>
</dbReference>
<protein>
    <submittedName>
        <fullName evidence="7">Notchless protein 1</fullName>
    </submittedName>
</protein>
<dbReference type="InterPro" id="IPR036322">
    <property type="entry name" value="WD40_repeat_dom_sf"/>
</dbReference>
<feature type="repeat" description="WD" evidence="5">
    <location>
        <begin position="355"/>
        <end position="396"/>
    </location>
</feature>
<dbReference type="Proteomes" id="UP001359485">
    <property type="component" value="Unassembled WGS sequence"/>
</dbReference>
<accession>A0ABR1B803</accession>
<keyword evidence="8" id="KW-1185">Reference proteome</keyword>
<dbReference type="InterPro" id="IPR015943">
    <property type="entry name" value="WD40/YVTN_repeat-like_dom_sf"/>
</dbReference>
<evidence type="ECO:0000256" key="4">
    <source>
        <dbReference type="ARBA" id="ARBA00023242"/>
    </source>
</evidence>
<keyword evidence="4" id="KW-0539">Nucleus</keyword>
<evidence type="ECO:0000259" key="6">
    <source>
        <dbReference type="Pfam" id="PF08154"/>
    </source>
</evidence>
<dbReference type="EMBL" id="JAWJWF010000002">
    <property type="protein sequence ID" value="KAK6637876.1"/>
    <property type="molecule type" value="Genomic_DNA"/>
</dbReference>
<keyword evidence="2 5" id="KW-0853">WD repeat</keyword>
<evidence type="ECO:0000256" key="2">
    <source>
        <dbReference type="ARBA" id="ARBA00022574"/>
    </source>
</evidence>
<feature type="repeat" description="WD" evidence="5">
    <location>
        <begin position="439"/>
        <end position="472"/>
    </location>
</feature>
<organism evidence="7 8">
    <name type="scientific">Polyplax serrata</name>
    <name type="common">Common mouse louse</name>
    <dbReference type="NCBI Taxonomy" id="468196"/>
    <lineage>
        <taxon>Eukaryota</taxon>
        <taxon>Metazoa</taxon>
        <taxon>Ecdysozoa</taxon>
        <taxon>Arthropoda</taxon>
        <taxon>Hexapoda</taxon>
        <taxon>Insecta</taxon>
        <taxon>Pterygota</taxon>
        <taxon>Neoptera</taxon>
        <taxon>Paraneoptera</taxon>
        <taxon>Psocodea</taxon>
        <taxon>Troctomorpha</taxon>
        <taxon>Phthiraptera</taxon>
        <taxon>Anoplura</taxon>
        <taxon>Polyplacidae</taxon>
        <taxon>Polyplax</taxon>
    </lineage>
</organism>
<dbReference type="CDD" id="cd00200">
    <property type="entry name" value="WD40"/>
    <property type="match status" value="1"/>
</dbReference>
<dbReference type="PRINTS" id="PR00319">
    <property type="entry name" value="GPROTEINB"/>
</dbReference>
<dbReference type="InterPro" id="IPR012972">
    <property type="entry name" value="NLE"/>
</dbReference>
<evidence type="ECO:0000256" key="3">
    <source>
        <dbReference type="ARBA" id="ARBA00022737"/>
    </source>
</evidence>
<evidence type="ECO:0000313" key="8">
    <source>
        <dbReference type="Proteomes" id="UP001359485"/>
    </source>
</evidence>
<evidence type="ECO:0000256" key="1">
    <source>
        <dbReference type="ARBA" id="ARBA00004604"/>
    </source>
</evidence>
<dbReference type="Pfam" id="PF08154">
    <property type="entry name" value="NLE"/>
    <property type="match status" value="1"/>
</dbReference>
<feature type="repeat" description="WD" evidence="5">
    <location>
        <begin position="144"/>
        <end position="185"/>
    </location>
</feature>